<evidence type="ECO:0000256" key="1">
    <source>
        <dbReference type="SAM" id="MobiDB-lite"/>
    </source>
</evidence>
<evidence type="ECO:0000313" key="3">
    <source>
        <dbReference type="Proteomes" id="UP000518752"/>
    </source>
</evidence>
<proteinExistence type="predicted"/>
<gene>
    <name evidence="2" type="ORF">D9757_005441</name>
</gene>
<dbReference type="OrthoDB" id="3222551at2759"/>
<feature type="region of interest" description="Disordered" evidence="1">
    <location>
        <begin position="8"/>
        <end position="28"/>
    </location>
</feature>
<dbReference type="AlphaFoldDB" id="A0A8H5M9F4"/>
<evidence type="ECO:0000313" key="2">
    <source>
        <dbReference type="EMBL" id="KAF5385431.1"/>
    </source>
</evidence>
<dbReference type="Proteomes" id="UP000518752">
    <property type="component" value="Unassembled WGS sequence"/>
</dbReference>
<evidence type="ECO:0008006" key="4">
    <source>
        <dbReference type="Google" id="ProtNLM"/>
    </source>
</evidence>
<feature type="region of interest" description="Disordered" evidence="1">
    <location>
        <begin position="84"/>
        <end position="104"/>
    </location>
</feature>
<comment type="caution">
    <text evidence="2">The sequence shown here is derived from an EMBL/GenBank/DDBJ whole genome shotgun (WGS) entry which is preliminary data.</text>
</comment>
<accession>A0A8H5M9F4</accession>
<organism evidence="2 3">
    <name type="scientific">Collybiopsis confluens</name>
    <dbReference type="NCBI Taxonomy" id="2823264"/>
    <lineage>
        <taxon>Eukaryota</taxon>
        <taxon>Fungi</taxon>
        <taxon>Dikarya</taxon>
        <taxon>Basidiomycota</taxon>
        <taxon>Agaricomycotina</taxon>
        <taxon>Agaricomycetes</taxon>
        <taxon>Agaricomycetidae</taxon>
        <taxon>Agaricales</taxon>
        <taxon>Marasmiineae</taxon>
        <taxon>Omphalotaceae</taxon>
        <taxon>Collybiopsis</taxon>
    </lineage>
</organism>
<keyword evidence="3" id="KW-1185">Reference proteome</keyword>
<protein>
    <recommendedName>
        <fullName evidence="4">C2H2-type domain-containing protein</fullName>
    </recommendedName>
</protein>
<sequence>MTVTVATMLPSVLPAHPGLSDASATPEQLEASKSLAKVTRPHETAIFICALPGILLRRDAGSDPTFTLSDCFKLFPSRERLAMHRKREHREESSEESIITWNSE</sequence>
<dbReference type="EMBL" id="JAACJN010000040">
    <property type="protein sequence ID" value="KAF5385431.1"/>
    <property type="molecule type" value="Genomic_DNA"/>
</dbReference>
<name>A0A8H5M9F4_9AGAR</name>
<reference evidence="2 3" key="1">
    <citation type="journal article" date="2020" name="ISME J.">
        <title>Uncovering the hidden diversity of litter-decomposition mechanisms in mushroom-forming fungi.</title>
        <authorList>
            <person name="Floudas D."/>
            <person name="Bentzer J."/>
            <person name="Ahren D."/>
            <person name="Johansson T."/>
            <person name="Persson P."/>
            <person name="Tunlid A."/>
        </authorList>
    </citation>
    <scope>NUCLEOTIDE SEQUENCE [LARGE SCALE GENOMIC DNA]</scope>
    <source>
        <strain evidence="2 3">CBS 406.79</strain>
    </source>
</reference>